<comment type="similarity">
    <text evidence="1 9">Belongs to the YIF1 family.</text>
</comment>
<evidence type="ECO:0000256" key="9">
    <source>
        <dbReference type="RuleBase" id="RU368073"/>
    </source>
</evidence>
<feature type="compositionally biased region" description="Polar residues" evidence="10">
    <location>
        <begin position="150"/>
        <end position="168"/>
    </location>
</feature>
<feature type="region of interest" description="Disordered" evidence="10">
    <location>
        <begin position="150"/>
        <end position="172"/>
    </location>
</feature>
<evidence type="ECO:0000256" key="5">
    <source>
        <dbReference type="ARBA" id="ARBA00022927"/>
    </source>
</evidence>
<comment type="function">
    <text evidence="9">Has a role in transport between endoplasmic reticulum and Golgi.</text>
</comment>
<feature type="transmembrane region" description="Helical" evidence="9">
    <location>
        <begin position="272"/>
        <end position="293"/>
    </location>
</feature>
<keyword evidence="2 9" id="KW-0813">Transport</keyword>
<dbReference type="EMBL" id="JAUJLE010000042">
    <property type="protein sequence ID" value="KAK0998585.1"/>
    <property type="molecule type" value="Genomic_DNA"/>
</dbReference>
<dbReference type="AlphaFoldDB" id="A0AAN6KTM6"/>
<dbReference type="PANTHER" id="PTHR14083">
    <property type="entry name" value="YIP1 INTERACTING FACTOR HOMOLOG YIF1 PROTEIN"/>
    <property type="match status" value="1"/>
</dbReference>
<dbReference type="GO" id="GO:0030134">
    <property type="term" value="C:COPII-coated ER to Golgi transport vesicle"/>
    <property type="evidence" value="ECO:0007669"/>
    <property type="project" value="TreeGrafter"/>
</dbReference>
<keyword evidence="8 9" id="KW-0472">Membrane</keyword>
<gene>
    <name evidence="12" type="primary">hrf1_1</name>
    <name evidence="11" type="ORF">LTR82_002950</name>
    <name evidence="12" type="ORF">LTR91_006233</name>
</gene>
<proteinExistence type="inferred from homology"/>
<evidence type="ECO:0000256" key="1">
    <source>
        <dbReference type="ARBA" id="ARBA00009727"/>
    </source>
</evidence>
<keyword evidence="13" id="KW-1185">Reference proteome</keyword>
<reference evidence="12" key="2">
    <citation type="submission" date="2023-06" db="EMBL/GenBank/DDBJ databases">
        <title>Black Yeasts Isolated from many extreme environments.</title>
        <authorList>
            <person name="Coleine C."/>
            <person name="Stajich J.E."/>
            <person name="Selbmann L."/>
        </authorList>
    </citation>
    <scope>NUCLEOTIDE SEQUENCE</scope>
    <source>
        <strain evidence="12">CCFEE 5200</strain>
    </source>
</reference>
<keyword evidence="4 9" id="KW-0256">Endoplasmic reticulum</keyword>
<feature type="transmembrane region" description="Helical" evidence="9">
    <location>
        <begin position="212"/>
        <end position="233"/>
    </location>
</feature>
<organism evidence="12 13">
    <name type="scientific">Friedmanniomyces endolithicus</name>
    <dbReference type="NCBI Taxonomy" id="329885"/>
    <lineage>
        <taxon>Eukaryota</taxon>
        <taxon>Fungi</taxon>
        <taxon>Dikarya</taxon>
        <taxon>Ascomycota</taxon>
        <taxon>Pezizomycotina</taxon>
        <taxon>Dothideomycetes</taxon>
        <taxon>Dothideomycetidae</taxon>
        <taxon>Mycosphaerellales</taxon>
        <taxon>Teratosphaeriaceae</taxon>
        <taxon>Friedmanniomyces</taxon>
    </lineage>
</organism>
<evidence type="ECO:0000256" key="6">
    <source>
        <dbReference type="ARBA" id="ARBA00022989"/>
    </source>
</evidence>
<dbReference type="InterPro" id="IPR005578">
    <property type="entry name" value="Yif1_fam"/>
</dbReference>
<dbReference type="EMBL" id="JASUXU010000005">
    <property type="protein sequence ID" value="KAK0326205.1"/>
    <property type="molecule type" value="Genomic_DNA"/>
</dbReference>
<comment type="subcellular location">
    <subcellularLocation>
        <location evidence="9">Endoplasmic reticulum membrane</location>
        <topology evidence="9">Multi-pass membrane protein</topology>
    </subcellularLocation>
    <subcellularLocation>
        <location evidence="9">Golgi apparatus membrane</location>
        <topology evidence="9">Multi-pass membrane protein</topology>
    </subcellularLocation>
</comment>
<evidence type="ECO:0000313" key="13">
    <source>
        <dbReference type="Proteomes" id="UP001175353"/>
    </source>
</evidence>
<evidence type="ECO:0000256" key="4">
    <source>
        <dbReference type="ARBA" id="ARBA00022824"/>
    </source>
</evidence>
<keyword evidence="5 9" id="KW-0653">Protein transport</keyword>
<dbReference type="GO" id="GO:0006888">
    <property type="term" value="P:endoplasmic reticulum to Golgi vesicle-mediated transport"/>
    <property type="evidence" value="ECO:0007669"/>
    <property type="project" value="UniProtKB-UniRule"/>
</dbReference>
<dbReference type="GO" id="GO:0005793">
    <property type="term" value="C:endoplasmic reticulum-Golgi intermediate compartment"/>
    <property type="evidence" value="ECO:0007669"/>
    <property type="project" value="UniProtKB-UniRule"/>
</dbReference>
<feature type="region of interest" description="Disordered" evidence="10">
    <location>
        <begin position="42"/>
        <end position="76"/>
    </location>
</feature>
<keyword evidence="6 9" id="KW-1133">Transmembrane helix</keyword>
<evidence type="ECO:0000256" key="8">
    <source>
        <dbReference type="ARBA" id="ARBA00023136"/>
    </source>
</evidence>
<dbReference type="GO" id="GO:0005789">
    <property type="term" value="C:endoplasmic reticulum membrane"/>
    <property type="evidence" value="ECO:0007669"/>
    <property type="project" value="UniProtKB-SubCell"/>
</dbReference>
<evidence type="ECO:0000256" key="3">
    <source>
        <dbReference type="ARBA" id="ARBA00022692"/>
    </source>
</evidence>
<feature type="transmembrane region" description="Helical" evidence="9">
    <location>
        <begin position="245"/>
        <end position="266"/>
    </location>
</feature>
<dbReference type="PANTHER" id="PTHR14083:SF0">
    <property type="entry name" value="YIP1D-INTERACTING FACTOR 1, ISOFORM C"/>
    <property type="match status" value="1"/>
</dbReference>
<evidence type="ECO:0000256" key="10">
    <source>
        <dbReference type="SAM" id="MobiDB-lite"/>
    </source>
</evidence>
<dbReference type="GO" id="GO:0000139">
    <property type="term" value="C:Golgi membrane"/>
    <property type="evidence" value="ECO:0007669"/>
    <property type="project" value="UniProtKB-SubCell"/>
</dbReference>
<keyword evidence="3 9" id="KW-0812">Transmembrane</keyword>
<reference evidence="11" key="1">
    <citation type="submission" date="2021-12" db="EMBL/GenBank/DDBJ databases">
        <title>Black yeast isolated from Biological Soil Crust.</title>
        <authorList>
            <person name="Kurbessoian T."/>
        </authorList>
    </citation>
    <scope>NUCLEOTIDE SEQUENCE</scope>
    <source>
        <strain evidence="11">CCFEE 5208</strain>
    </source>
</reference>
<evidence type="ECO:0000313" key="11">
    <source>
        <dbReference type="EMBL" id="KAK0326205.1"/>
    </source>
</evidence>
<comment type="caution">
    <text evidence="12">The sequence shown here is derived from an EMBL/GenBank/DDBJ whole genome shotgun (WGS) entry which is preliminary data.</text>
</comment>
<evidence type="ECO:0000256" key="2">
    <source>
        <dbReference type="ARBA" id="ARBA00022448"/>
    </source>
</evidence>
<accession>A0AAN6KTM6</accession>
<dbReference type="Proteomes" id="UP001175353">
    <property type="component" value="Unassembled WGS sequence"/>
</dbReference>
<dbReference type="GO" id="GO:0015031">
    <property type="term" value="P:protein transport"/>
    <property type="evidence" value="ECO:0007669"/>
    <property type="project" value="UniProtKB-KW"/>
</dbReference>
<keyword evidence="7 9" id="KW-0333">Golgi apparatus</keyword>
<evidence type="ECO:0000313" key="12">
    <source>
        <dbReference type="EMBL" id="KAK0998585.1"/>
    </source>
</evidence>
<protein>
    <recommendedName>
        <fullName evidence="9">Protein YIF1</fullName>
    </recommendedName>
</protein>
<evidence type="ECO:0000256" key="7">
    <source>
        <dbReference type="ARBA" id="ARBA00023034"/>
    </source>
</evidence>
<sequence length="366" mass="40591">MPPANSPPLLHHPVLHHPPYSTPSTNPHLINISQVPQHISQVPNLRSPPPPTSQNGYGYGGQQIPSQGPGQGGQAGDMPQFGGFMNDPTAQMGLQMGQSAMKVGQEYVEQNFNRYINVSALKHYFNVSNRYVLSKTLLVLFPWRHRPWSRSQTNTASPSHNGSTTTQFLPPREDVNSPDMYIPLMAFITYVLLTTLIAGLNGKFEPQLLGMTFSNASVVIILELLVLWLGRYFLNISSESQIYDLVAYSGYKFVGVIVTIAVAAIVNRGKGTGGWVGWTVFAYTFMANAFFLLRSLKYVLLPPDNSPSNPSMQTIARGQRSRRTQFLFVYSYVVQFAFMWWLTALNFTSGVPVVAGGKGIKGRWGR</sequence>
<dbReference type="Proteomes" id="UP001168146">
    <property type="component" value="Unassembled WGS sequence"/>
</dbReference>
<feature type="region of interest" description="Disordered" evidence="10">
    <location>
        <begin position="1"/>
        <end position="28"/>
    </location>
</feature>
<name>A0AAN6KTM6_9PEZI</name>
<dbReference type="Pfam" id="PF03878">
    <property type="entry name" value="YIF1"/>
    <property type="match status" value="1"/>
</dbReference>
<feature type="transmembrane region" description="Helical" evidence="9">
    <location>
        <begin position="181"/>
        <end position="200"/>
    </location>
</feature>